<dbReference type="GO" id="GO:0016887">
    <property type="term" value="F:ATP hydrolysis activity"/>
    <property type="evidence" value="ECO:0007669"/>
    <property type="project" value="InterPro"/>
</dbReference>
<dbReference type="RefSeq" id="WP_031960716.1">
    <property type="nucleotide sequence ID" value="NZ_CAJHHH010000001.1"/>
</dbReference>
<dbReference type="Pfam" id="PF13304">
    <property type="entry name" value="AAA_21"/>
    <property type="match status" value="1"/>
</dbReference>
<feature type="domain" description="ATPase AAA-type core" evidence="1">
    <location>
        <begin position="49"/>
        <end position="352"/>
    </location>
</feature>
<sequence length="412" mass="48178">MIITKLYVDNWYSFVDCELDLTYSRKINDSTIPYEYLPNFENIRYKRVVILTGANATGKTSLAKILVAIRSFINNKEVNHFFKEGMHPDKNELVFHFEFIDKEPSTEATVKGENYYSYIHFLKVKVLLNESKERCRFHFTYKAVEIKKTDNIQKLRSLLEQLDENFSLKGRESFYLSNYDEDYSSVKFKDALFIFNNLELSIGWNFLYNDLSDDSKFKFNESHNKDILSAVLKTFDPSIVSVNEALEKGESETNGFFINFYNKDKVYISNDGIVSVDKRHLLSLGTYEAIKIASLISSIISTKGLNGCTFFLDEGMSHVQSEIERAIIALIIEKMNKYSQFFYTTHNYDILDMNLPIHSYLFIKRDQDHNSIFIKAENHFNKNDRSIINYVKNDVLCTLPDTYLIDKLMMED</sequence>
<dbReference type="Gene3D" id="3.40.50.300">
    <property type="entry name" value="P-loop containing nucleotide triphosphate hydrolases"/>
    <property type="match status" value="1"/>
</dbReference>
<proteinExistence type="predicted"/>
<dbReference type="EMBL" id="WPIP01000293">
    <property type="protein sequence ID" value="MVM93782.1"/>
    <property type="molecule type" value="Genomic_DNA"/>
</dbReference>
<organism evidence="2 3">
    <name type="scientific">Acinetobacter baumannii</name>
    <dbReference type="NCBI Taxonomy" id="470"/>
    <lineage>
        <taxon>Bacteria</taxon>
        <taxon>Pseudomonadati</taxon>
        <taxon>Pseudomonadota</taxon>
        <taxon>Gammaproteobacteria</taxon>
        <taxon>Moraxellales</taxon>
        <taxon>Moraxellaceae</taxon>
        <taxon>Acinetobacter</taxon>
        <taxon>Acinetobacter calcoaceticus/baumannii complex</taxon>
    </lineage>
</organism>
<evidence type="ECO:0000259" key="1">
    <source>
        <dbReference type="Pfam" id="PF13304"/>
    </source>
</evidence>
<dbReference type="InterPro" id="IPR027417">
    <property type="entry name" value="P-loop_NTPase"/>
</dbReference>
<dbReference type="GO" id="GO:0005524">
    <property type="term" value="F:ATP binding"/>
    <property type="evidence" value="ECO:0007669"/>
    <property type="project" value="InterPro"/>
</dbReference>
<reference evidence="2 3" key="1">
    <citation type="submission" date="2019-11" db="EMBL/GenBank/DDBJ databases">
        <title>Multidrug-resistant Acinetobacter baumannii moving toward extensively drug-resistant over fifteen years in South of Brazil.</title>
        <authorList>
            <person name="Fedrigo N.H."/>
            <person name="Cerdeira L."/>
            <person name="Fuga B."/>
            <person name="Marini P.V.B."/>
            <person name="Shinohara D.R."/>
            <person name="Carrara-Marroni F.E."/>
            <person name="Lincopan N."/>
            <person name="Tognim M.C.B."/>
        </authorList>
    </citation>
    <scope>NUCLEOTIDE SEQUENCE [LARGE SCALE GENOMIC DNA]</scope>
    <source>
        <strain evidence="2 3">Ac576</strain>
    </source>
</reference>
<gene>
    <name evidence="2" type="ORF">GNY86_19810</name>
</gene>
<accession>A0A6I4HRL0</accession>
<evidence type="ECO:0000313" key="2">
    <source>
        <dbReference type="EMBL" id="MVM93782.1"/>
    </source>
</evidence>
<dbReference type="SUPFAM" id="SSF52540">
    <property type="entry name" value="P-loop containing nucleoside triphosphate hydrolases"/>
    <property type="match status" value="1"/>
</dbReference>
<dbReference type="AlphaFoldDB" id="A0A6I4HRL0"/>
<name>A0A6I4HRL0_ACIBA</name>
<dbReference type="Proteomes" id="UP000439424">
    <property type="component" value="Unassembled WGS sequence"/>
</dbReference>
<protein>
    <submittedName>
        <fullName evidence="2">AAA family ATPase</fullName>
    </submittedName>
</protein>
<comment type="caution">
    <text evidence="2">The sequence shown here is derived from an EMBL/GenBank/DDBJ whole genome shotgun (WGS) entry which is preliminary data.</text>
</comment>
<dbReference type="InterPro" id="IPR003959">
    <property type="entry name" value="ATPase_AAA_core"/>
</dbReference>
<evidence type="ECO:0000313" key="3">
    <source>
        <dbReference type="Proteomes" id="UP000439424"/>
    </source>
</evidence>